<evidence type="ECO:0000256" key="4">
    <source>
        <dbReference type="SAM" id="MobiDB-lite"/>
    </source>
</evidence>
<dbReference type="GO" id="GO:0030674">
    <property type="term" value="F:protein-macromolecule adaptor activity"/>
    <property type="evidence" value="ECO:0007669"/>
    <property type="project" value="TreeGrafter"/>
</dbReference>
<dbReference type="InterPro" id="IPR016024">
    <property type="entry name" value="ARM-type_fold"/>
</dbReference>
<feature type="compositionally biased region" description="Low complexity" evidence="4">
    <location>
        <begin position="521"/>
        <end position="534"/>
    </location>
</feature>
<dbReference type="GO" id="GO:0010506">
    <property type="term" value="P:regulation of autophagy"/>
    <property type="evidence" value="ECO:0007669"/>
    <property type="project" value="TreeGrafter"/>
</dbReference>
<comment type="caution">
    <text evidence="6">The sequence shown here is derived from an EMBL/GenBank/DDBJ whole genome shotgun (WGS) entry which is preliminary data.</text>
</comment>
<feature type="compositionally biased region" description="Acidic residues" evidence="4">
    <location>
        <begin position="1412"/>
        <end position="1427"/>
    </location>
</feature>
<dbReference type="PANTHER" id="PTHR12848:SF16">
    <property type="entry name" value="REGULATORY-ASSOCIATED PROTEIN OF MTOR"/>
    <property type="match status" value="1"/>
</dbReference>
<feature type="compositionally biased region" description="Basic and acidic residues" evidence="4">
    <location>
        <begin position="275"/>
        <end position="285"/>
    </location>
</feature>
<evidence type="ECO:0000256" key="3">
    <source>
        <dbReference type="ARBA" id="ARBA00022737"/>
    </source>
</evidence>
<dbReference type="InterPro" id="IPR036322">
    <property type="entry name" value="WD40_repeat_dom_sf"/>
</dbReference>
<proteinExistence type="inferred from homology"/>
<evidence type="ECO:0000256" key="2">
    <source>
        <dbReference type="ARBA" id="ARBA00022574"/>
    </source>
</evidence>
<dbReference type="GO" id="GO:0031931">
    <property type="term" value="C:TORC1 complex"/>
    <property type="evidence" value="ECO:0007669"/>
    <property type="project" value="InterPro"/>
</dbReference>
<keyword evidence="3" id="KW-0677">Repeat</keyword>
<dbReference type="InterPro" id="IPR001680">
    <property type="entry name" value="WD40_rpt"/>
</dbReference>
<feature type="compositionally biased region" description="Low complexity" evidence="4">
    <location>
        <begin position="982"/>
        <end position="991"/>
    </location>
</feature>
<feature type="region of interest" description="Disordered" evidence="4">
    <location>
        <begin position="224"/>
        <end position="312"/>
    </location>
</feature>
<dbReference type="GO" id="GO:0030307">
    <property type="term" value="P:positive regulation of cell growth"/>
    <property type="evidence" value="ECO:0007669"/>
    <property type="project" value="TreeGrafter"/>
</dbReference>
<feature type="region of interest" description="Disordered" evidence="4">
    <location>
        <begin position="1"/>
        <end position="33"/>
    </location>
</feature>
<dbReference type="Gene3D" id="2.130.10.10">
    <property type="entry name" value="YVTN repeat-like/Quinoprotein amine dehydrogenase"/>
    <property type="match status" value="1"/>
</dbReference>
<feature type="region of interest" description="Disordered" evidence="4">
    <location>
        <begin position="1169"/>
        <end position="1193"/>
    </location>
</feature>
<feature type="compositionally biased region" description="Low complexity" evidence="4">
    <location>
        <begin position="239"/>
        <end position="259"/>
    </location>
</feature>
<gene>
    <name evidence="6" type="ORF">M0812_00272</name>
</gene>
<feature type="region of interest" description="Disordered" evidence="4">
    <location>
        <begin position="1645"/>
        <end position="1685"/>
    </location>
</feature>
<sequence length="1993" mass="230304">MNSRNILHKEPQKTKEKEKEKEKSKQKENVNTNFSTQQLAQQTHFTGPLFGYSTLIFRTSFKEEEWKSQIRTRTVLGILCACLNIGINPPGIVKPDPCATLEGWVEPKKYPKKVALNMVGKNLEKQFSKCEPRSKYKQCLDPPVKKLKLVCKSGRKYALSERILFYYNGHGVPKPTKNGEIWVFNQQFTQYIPVTIQELKLWLGSPSIYVFDCSEAGILAPRFEKKPKNKQRNRSQQFTGTSTTTTTGSNTSNESSTESPPYEKSKLKVKSKSRSSSEDKKEKKPSQKKKKKKKRMRRNLYKLNPNSKKMKTATLNELKNKKKQNEKKNKSQKPIKTIALFSCLAYEYLPTDPNMPADLFTSCLTTPIKTALRWHICSKFSSNTLLGNIDFDFIEKIPGKLNDRRTILGELNWIFTTIADTIAWNILPNELFRQLYRQDLMIATLFRNFLLAERIMKSYNCTPFTIPSIPETYKHDLWNSWDCVLDLCLSRLRSNSNQLLTTKNEIFLNLSDPQIRNKNLGKNLKNKINGNGNEKSNERQNEKAFEKKKLKMKMKMKNGKNGKNEKNENQNTINIQNNTYFFDDQLTSFEVWLNSGRNKVTGISILPILLQVLLSQNHRSRALILLARFLDLGPWAIGKALNVGIYPYLLRLLKSPGSELRTVLLFIWGKILCVDRTCQTNLLIEESFLYFLKVIASNNINITYELHSISTFILSLFQDNFEKAKLACHKCNIIKIVKPRINSKECNVRRNSLLCLAKYWEDFERGQKLAISQLDLIQLLIQRLKDPYPQVRASAIFALSTLINQNEKIEKNEKISNNQESEKNEKLNFNLVIGLIIMKYCLRDMSILVRYECLIILIKLIILFERSMIKFLKKLRQLKKDLNLKEQLFLGKQKFKFFKIIGLLENKNKTNILKTHKKKKKKSSIIKANNKTVETIVKEKMAMNNGIIGNNNKNDDDGGEDNNNNNFIIMKKKDDETKNNKNKNNLAGKQKQNQKQKQKQNSKQKQNQKHKQNEKHKQKQKQKEIEFEKYKNNLDLLISNCFWNCLLKLCNDSYPILKYLSTEITKHFLFFWDEYRQEINYNNFSQEFSILFQKLNDNQMNNNLNQDNMMENSFKLHNIKNFTQSRYNFTIQEILFNSPFEREYKKLKQNKNKNKNIKKVNKEQLKKLDQNENLSNRSIKKKKKKEKPLVKQSKGREDFVSLINVAKDSGKRNQSLPLKGNKMKREKKKKICLNNLLKINHSKIFLFCINEYLKPLICIEENDDEIENLEYELPSEDSIIIKEKLNFSNIIEQNKNYRSSPIFSNTSTVINLVMNQQNFGKKYDFLKYKKNNLDKLKQGNNKIFFNNPYKNEEGKLIDSYNGEGKLNFNQKNKEIGLKDRMKKKNDLTFHQMGQQQKQTQIHDGDGSGGGDGGDDDDEVGENDDEELQFPQRKQQQQQQQQQQGQEQQKKQNQQGKTQQQNISPHYKYHQKKWKKQIIKKTKNVAASMIPQINTNTIQFNQQVKFIPSVLNNLDDFVFHNFDSLVYCTNGNKEIAICDLEDGSGKVIGKIGKKSLKRVNNNKKKTSNQKKITSIELINQENDSMLLAAHDDGVIKVFSNEMISPNPIKSIGTCSLLSNFGIPGLRTFKLESSGTLKSGNNFLSSTSSQSLLSFPTPTSLPSTSTSKSTLSASSSPSLLSQTNTAGTLPSSLSSSSASLSSSSLSSSSINANLPSNIKTASPLLASSDHTVSSFSSLNEYQKNIEYKEIVTSWDAFHEIKNHKHKNNTNNNKNKNKNSNRVIGIKTSWNQQNGLLAIGGDSKKIKVWDVQSQKIRCQFKIDAMKPITCLKWYDQNNIFVGSVDGSINQFDIRQQSNSQPIFQGNEHESCLINLCFPKFHPYSIVSASENRLIIFWDLRKIQDYRSFLPGKSGNLLSFDQHNWLNVFATSTKKEGILIYDWNSNLISRFRNYNTFSTSKIGNIKKIKFHPYRLLLGVASESNFSVFSPTKKKRKK</sequence>
<dbReference type="GO" id="GO:0005737">
    <property type="term" value="C:cytoplasm"/>
    <property type="evidence" value="ECO:0007669"/>
    <property type="project" value="TreeGrafter"/>
</dbReference>
<comment type="similarity">
    <text evidence="1">Belongs to the WD repeat RAPTOR family.</text>
</comment>
<feature type="region of interest" description="Disordered" evidence="4">
    <location>
        <begin position="1391"/>
        <end position="1471"/>
    </location>
</feature>
<evidence type="ECO:0000259" key="5">
    <source>
        <dbReference type="SMART" id="SM01302"/>
    </source>
</evidence>
<evidence type="ECO:0000256" key="1">
    <source>
        <dbReference type="ARBA" id="ARBA00009257"/>
    </source>
</evidence>
<dbReference type="EMBL" id="JANTQA010000015">
    <property type="protein sequence ID" value="KAJ3447799.1"/>
    <property type="molecule type" value="Genomic_DNA"/>
</dbReference>
<dbReference type="SUPFAM" id="SSF50978">
    <property type="entry name" value="WD40 repeat-like"/>
    <property type="match status" value="1"/>
</dbReference>
<feature type="compositionally biased region" description="Basic and acidic residues" evidence="4">
    <location>
        <begin position="7"/>
        <end position="28"/>
    </location>
</feature>
<protein>
    <submittedName>
        <fullName evidence="6">Regulatory-associated protein of mtor</fullName>
    </submittedName>
</protein>
<dbReference type="InterPro" id="IPR015943">
    <property type="entry name" value="WD40/YVTN_repeat-like_dom_sf"/>
</dbReference>
<name>A0AAV8A2Q8_9EUKA</name>
<feature type="region of interest" description="Disordered" evidence="4">
    <location>
        <begin position="521"/>
        <end position="542"/>
    </location>
</feature>
<dbReference type="SMART" id="SM01302">
    <property type="entry name" value="Raptor_N"/>
    <property type="match status" value="1"/>
</dbReference>
<feature type="compositionally biased region" description="Basic residues" evidence="4">
    <location>
        <begin position="286"/>
        <end position="300"/>
    </location>
</feature>
<dbReference type="Gene3D" id="1.25.10.10">
    <property type="entry name" value="Leucine-rich Repeat Variant"/>
    <property type="match status" value="1"/>
</dbReference>
<evidence type="ECO:0000313" key="6">
    <source>
        <dbReference type="EMBL" id="KAJ3447799.1"/>
    </source>
</evidence>
<dbReference type="Pfam" id="PF14538">
    <property type="entry name" value="Raptor_N"/>
    <property type="match status" value="1"/>
</dbReference>
<dbReference type="SMART" id="SM00320">
    <property type="entry name" value="WD40"/>
    <property type="match status" value="4"/>
</dbReference>
<dbReference type="PANTHER" id="PTHR12848">
    <property type="entry name" value="REGULATORY-ASSOCIATED PROTEIN OF MTOR"/>
    <property type="match status" value="1"/>
</dbReference>
<feature type="region of interest" description="Disordered" evidence="4">
    <location>
        <begin position="947"/>
        <end position="1023"/>
    </location>
</feature>
<dbReference type="InterPro" id="IPR011989">
    <property type="entry name" value="ARM-like"/>
</dbReference>
<dbReference type="Proteomes" id="UP001146793">
    <property type="component" value="Unassembled WGS sequence"/>
</dbReference>
<evidence type="ECO:0000313" key="7">
    <source>
        <dbReference type="Proteomes" id="UP001146793"/>
    </source>
</evidence>
<keyword evidence="2" id="KW-0853">WD repeat</keyword>
<accession>A0AAV8A2Q8</accession>
<organism evidence="6 7">
    <name type="scientific">Anaeramoeba flamelloides</name>
    <dbReference type="NCBI Taxonomy" id="1746091"/>
    <lineage>
        <taxon>Eukaryota</taxon>
        <taxon>Metamonada</taxon>
        <taxon>Anaeramoebidae</taxon>
        <taxon>Anaeramoeba</taxon>
    </lineage>
</organism>
<dbReference type="PRINTS" id="PR01547">
    <property type="entry name" value="YEAST176DUF"/>
</dbReference>
<dbReference type="InterPro" id="IPR029347">
    <property type="entry name" value="Raptor_N"/>
</dbReference>
<dbReference type="SUPFAM" id="SSF48371">
    <property type="entry name" value="ARM repeat"/>
    <property type="match status" value="1"/>
</dbReference>
<dbReference type="InterPro" id="IPR004083">
    <property type="entry name" value="Raptor"/>
</dbReference>
<feature type="compositionally biased region" description="Low complexity" evidence="4">
    <location>
        <begin position="1431"/>
        <end position="1460"/>
    </location>
</feature>
<dbReference type="GO" id="GO:0031929">
    <property type="term" value="P:TOR signaling"/>
    <property type="evidence" value="ECO:0007669"/>
    <property type="project" value="InterPro"/>
</dbReference>
<feature type="domain" description="Raptor N-terminal CASPase-like" evidence="5">
    <location>
        <begin position="71"/>
        <end position="224"/>
    </location>
</feature>
<reference evidence="6" key="1">
    <citation type="submission" date="2022-08" db="EMBL/GenBank/DDBJ databases">
        <title>Novel sulphate-reducing endosymbionts in the free-living metamonad Anaeramoeba.</title>
        <authorList>
            <person name="Jerlstrom-Hultqvist J."/>
            <person name="Cepicka I."/>
            <person name="Gallot-Lavallee L."/>
            <person name="Salas-Leiva D."/>
            <person name="Curtis B.A."/>
            <person name="Zahonova K."/>
            <person name="Pipaliya S."/>
            <person name="Dacks J."/>
            <person name="Roger A.J."/>
        </authorList>
    </citation>
    <scope>NUCLEOTIDE SEQUENCE</scope>
    <source>
        <strain evidence="6">Busselton2</strain>
    </source>
</reference>
<dbReference type="GO" id="GO:0071230">
    <property type="term" value="P:cellular response to amino acid stimulus"/>
    <property type="evidence" value="ECO:0007669"/>
    <property type="project" value="TreeGrafter"/>
</dbReference>
<dbReference type="GO" id="GO:0009267">
    <property type="term" value="P:cellular response to starvation"/>
    <property type="evidence" value="ECO:0007669"/>
    <property type="project" value="TreeGrafter"/>
</dbReference>
<feature type="compositionally biased region" description="Basic residues" evidence="4">
    <location>
        <begin position="992"/>
        <end position="1020"/>
    </location>
</feature>